<dbReference type="Pfam" id="PF07859">
    <property type="entry name" value="Abhydrolase_3"/>
    <property type="match status" value="1"/>
</dbReference>
<evidence type="ECO:0000256" key="1">
    <source>
        <dbReference type="ARBA" id="ARBA00010515"/>
    </source>
</evidence>
<dbReference type="RefSeq" id="WP_084225974.1">
    <property type="nucleotide sequence ID" value="NZ_CADFGF010000001.1"/>
</dbReference>
<evidence type="ECO:0000256" key="2">
    <source>
        <dbReference type="ARBA" id="ARBA00022801"/>
    </source>
</evidence>
<dbReference type="Gene3D" id="3.40.50.1820">
    <property type="entry name" value="alpha/beta hydrolase"/>
    <property type="match status" value="1"/>
</dbReference>
<dbReference type="InterPro" id="IPR029058">
    <property type="entry name" value="AB_hydrolase_fold"/>
</dbReference>
<proteinExistence type="inferred from homology"/>
<dbReference type="SUPFAM" id="SSF53474">
    <property type="entry name" value="alpha/beta-Hydrolases"/>
    <property type="match status" value="1"/>
</dbReference>
<dbReference type="PROSITE" id="PS01173">
    <property type="entry name" value="LIPASE_GDXG_HIS"/>
    <property type="match status" value="1"/>
</dbReference>
<dbReference type="PANTHER" id="PTHR48081">
    <property type="entry name" value="AB HYDROLASE SUPERFAMILY PROTEIN C4A8.06C"/>
    <property type="match status" value="1"/>
</dbReference>
<feature type="active site" evidence="3">
    <location>
        <position position="154"/>
    </location>
</feature>
<feature type="region of interest" description="Disordered" evidence="4">
    <location>
        <begin position="311"/>
        <end position="348"/>
    </location>
</feature>
<comment type="similarity">
    <text evidence="1">Belongs to the 'GDXG' lipolytic enzyme family.</text>
</comment>
<accession>A0A8T6Z9Q2</accession>
<reference evidence="6" key="2">
    <citation type="submission" date="2020-04" db="EMBL/GenBank/DDBJ databases">
        <authorList>
            <person name="Alexandrino P."/>
            <person name="Mendonca T."/>
            <person name="Guaman L."/>
            <person name="Cherix J."/>
            <person name="Lozano-Sakalauskas G."/>
            <person name="Fujita A."/>
            <person name="Filho E.R."/>
            <person name="Long P."/>
            <person name="Padilla G."/>
            <person name="Taciro M.K."/>
            <person name="Gomez J.G."/>
            <person name="Silva L.F."/>
            <person name="Torres M."/>
        </authorList>
    </citation>
    <scope>NUCLEOTIDE SEQUENCE</scope>
    <source>
        <strain evidence="6">LMG 19450</strain>
    </source>
</reference>
<feature type="domain" description="Alpha/beta hydrolase fold-3" evidence="5">
    <location>
        <begin position="80"/>
        <end position="280"/>
    </location>
</feature>
<dbReference type="PANTHER" id="PTHR48081:SF30">
    <property type="entry name" value="ACETYL-HYDROLASE LIPR-RELATED"/>
    <property type="match status" value="1"/>
</dbReference>
<evidence type="ECO:0000313" key="6">
    <source>
        <dbReference type="EMBL" id="NLP61411.1"/>
    </source>
</evidence>
<dbReference type="OrthoDB" id="9794445at2"/>
<keyword evidence="7" id="KW-1185">Reference proteome</keyword>
<dbReference type="Proteomes" id="UP000030460">
    <property type="component" value="Unassembled WGS sequence"/>
</dbReference>
<dbReference type="AlphaFoldDB" id="A0A8T6Z9Q2"/>
<evidence type="ECO:0000259" key="5">
    <source>
        <dbReference type="Pfam" id="PF07859"/>
    </source>
</evidence>
<evidence type="ECO:0000313" key="7">
    <source>
        <dbReference type="Proteomes" id="UP000030460"/>
    </source>
</evidence>
<name>A0A8T6Z9Q2_9BURK</name>
<dbReference type="GO" id="GO:0004806">
    <property type="term" value="F:triacylglycerol lipase activity"/>
    <property type="evidence" value="ECO:0007669"/>
    <property type="project" value="TreeGrafter"/>
</dbReference>
<organism evidence="6 7">
    <name type="scientific">Paraburkholderia sacchari</name>
    <dbReference type="NCBI Taxonomy" id="159450"/>
    <lineage>
        <taxon>Bacteria</taxon>
        <taxon>Pseudomonadati</taxon>
        <taxon>Pseudomonadota</taxon>
        <taxon>Betaproteobacteria</taxon>
        <taxon>Burkholderiales</taxon>
        <taxon>Burkholderiaceae</taxon>
        <taxon>Paraburkholderia</taxon>
    </lineage>
</organism>
<comment type="caution">
    <text evidence="6">The sequence shown here is derived from an EMBL/GenBank/DDBJ whole genome shotgun (WGS) entry which is preliminary data.</text>
</comment>
<evidence type="ECO:0000256" key="4">
    <source>
        <dbReference type="SAM" id="MobiDB-lite"/>
    </source>
</evidence>
<feature type="compositionally biased region" description="Polar residues" evidence="4">
    <location>
        <begin position="339"/>
        <end position="348"/>
    </location>
</feature>
<sequence>MSLQGRLICWFLRRSFLPATRGPIDVARVRVQTAKRVWLPQVPKGWQLREQYRAAAERDAADAPSSGEWLVREGGAPRTILYLHGGGYYFCSPKTHRAITFGLATRAEADLFSLDYRLAPEHPFPAALDDAVAAYRRLLADGARAQSLVIAGDSAGGGLALATLVALRDAGDPLPAGAVLYSPWTDLAATGASIRENDGRDPMFCGDVFARVAPLYLGEASATDPYASPVYADLHGLPPLFMLAGSTETLLDDTRRVAQRAQAAGVSVECGIGRDLPHVWPIYAPFLPEARRALDDTARFVKRVTTADDTARAQKSAHMLTEPEADAQSSRPPGAHRAAQSSVTSISS</sequence>
<dbReference type="InterPro" id="IPR050300">
    <property type="entry name" value="GDXG_lipolytic_enzyme"/>
</dbReference>
<dbReference type="InterPro" id="IPR002168">
    <property type="entry name" value="Lipase_GDXG_HIS_AS"/>
</dbReference>
<dbReference type="PROSITE" id="PS01174">
    <property type="entry name" value="LIPASE_GDXG_SER"/>
    <property type="match status" value="1"/>
</dbReference>
<gene>
    <name evidence="6" type="ORF">NH14_009610</name>
</gene>
<keyword evidence="2 6" id="KW-0378">Hydrolase</keyword>
<dbReference type="InterPro" id="IPR013094">
    <property type="entry name" value="AB_hydrolase_3"/>
</dbReference>
<evidence type="ECO:0000256" key="3">
    <source>
        <dbReference type="PROSITE-ProRule" id="PRU10038"/>
    </source>
</evidence>
<dbReference type="EMBL" id="JTDB02000002">
    <property type="protein sequence ID" value="NLP61411.1"/>
    <property type="molecule type" value="Genomic_DNA"/>
</dbReference>
<reference evidence="6" key="1">
    <citation type="journal article" date="2015" name="Genome Announc.">
        <title>Draft Genome Sequence of the Polyhydroxyalkanoate-Producing Bacterium Burkholderia sacchari LMG 19450 Isolated from Brazilian Sugarcane Plantation Soil.</title>
        <authorList>
            <person name="Alexandrino P.M."/>
            <person name="Mendonca T.T."/>
            <person name="Guaman Bautista L.P."/>
            <person name="Cherix J."/>
            <person name="Lozano-Sakalauskas G.C."/>
            <person name="Fujita A."/>
            <person name="Ramos Filho E."/>
            <person name="Long P."/>
            <person name="Padilla G."/>
            <person name="Taciro M.K."/>
            <person name="Gomez J.G."/>
            <person name="Silva L.F."/>
        </authorList>
    </citation>
    <scope>NUCLEOTIDE SEQUENCE</scope>
    <source>
        <strain evidence="6">LMG 19450</strain>
    </source>
</reference>
<protein>
    <submittedName>
        <fullName evidence="6">Alpha/beta hydrolase</fullName>
    </submittedName>
</protein>
<dbReference type="InterPro" id="IPR033140">
    <property type="entry name" value="Lipase_GDXG_put_SER_AS"/>
</dbReference>